<dbReference type="STRING" id="1265819.PGRAN_14887"/>
<gene>
    <name evidence="1" type="ORF">PGRAN_14887</name>
</gene>
<reference evidence="1 2" key="1">
    <citation type="journal article" date="2014" name="Int. J. Syst. Evol. Microbiol.">
        <title>Listeria floridensis sp. nov., Listeria aquatica sp. nov., Listeria cornellensis sp. nov., Listeria riparia sp. nov. and Listeria grandensis sp. nov., from agricultural and natural environments.</title>
        <authorList>
            <person name="den Bakker H.C."/>
            <person name="Warchocki S."/>
            <person name="Wright E.M."/>
            <person name="Allred A.F."/>
            <person name="Ahlstrom C."/>
            <person name="Manuel C.S."/>
            <person name="Stasiewicz M.J."/>
            <person name="Burrell A."/>
            <person name="Roof S."/>
            <person name="Strawn L."/>
            <person name="Fortes E.D."/>
            <person name="Nightingale K.K."/>
            <person name="Kephart D."/>
            <person name="Wiedmann M."/>
        </authorList>
    </citation>
    <scope>NUCLEOTIDE SEQUENCE [LARGE SCALE GENOMIC DNA]</scope>
    <source>
        <strain evidence="2">FSL F6-971</strain>
    </source>
</reference>
<evidence type="ECO:0008006" key="3">
    <source>
        <dbReference type="Google" id="ProtNLM"/>
    </source>
</evidence>
<dbReference type="Proteomes" id="UP000019253">
    <property type="component" value="Unassembled WGS sequence"/>
</dbReference>
<accession>W7B2D8</accession>
<keyword evidence="2" id="KW-1185">Reference proteome</keyword>
<evidence type="ECO:0000313" key="1">
    <source>
        <dbReference type="EMBL" id="EUJ20062.1"/>
    </source>
</evidence>
<dbReference type="Gene3D" id="3.30.500.20">
    <property type="entry name" value="BH3703-like domains"/>
    <property type="match status" value="1"/>
</dbReference>
<dbReference type="SUPFAM" id="SSF160424">
    <property type="entry name" value="BH3703-like"/>
    <property type="match status" value="1"/>
</dbReference>
<name>W7B2D8_9LIST</name>
<dbReference type="PATRIC" id="fig|1265819.5.peg.2970"/>
<protein>
    <recommendedName>
        <fullName evidence="3">Antitoxin YezG</fullName>
    </recommendedName>
</protein>
<comment type="caution">
    <text evidence="1">The sequence shown here is derived from an EMBL/GenBank/DDBJ whole genome shotgun (WGS) entry which is preliminary data.</text>
</comment>
<dbReference type="InterPro" id="IPR036170">
    <property type="entry name" value="YezG-like_sf"/>
</dbReference>
<proteinExistence type="predicted"/>
<dbReference type="Pfam" id="PF04634">
    <property type="entry name" value="YezG-like"/>
    <property type="match status" value="1"/>
</dbReference>
<dbReference type="InterPro" id="IPR006728">
    <property type="entry name" value="YezG-like"/>
</dbReference>
<sequence length="164" mass="19344">MGDSKVDTTKMEELYQEIATEINMIIPEQWSEVLLYSEVEEHSDATFFYYYPMGKTTPIYSLDIEDIEGVDVEEVDNGLSNLSDLLRKLWNEFIVNKQEPWKSLNFTLNSKGKFNIQYSYEDLEKDGYDYVDRVAIWEYEKLNMLPKSTDVSAIELIENYKKKI</sequence>
<organism evidence="1 2">
    <name type="scientific">Listeria grandensis FSL F6-0971</name>
    <dbReference type="NCBI Taxonomy" id="1265819"/>
    <lineage>
        <taxon>Bacteria</taxon>
        <taxon>Bacillati</taxon>
        <taxon>Bacillota</taxon>
        <taxon>Bacilli</taxon>
        <taxon>Bacillales</taxon>
        <taxon>Listeriaceae</taxon>
        <taxon>Listeria</taxon>
    </lineage>
</organism>
<dbReference type="EMBL" id="AODD01000030">
    <property type="protein sequence ID" value="EUJ20062.1"/>
    <property type="molecule type" value="Genomic_DNA"/>
</dbReference>
<dbReference type="AlphaFoldDB" id="W7B2D8"/>
<evidence type="ECO:0000313" key="2">
    <source>
        <dbReference type="Proteomes" id="UP000019253"/>
    </source>
</evidence>
<dbReference type="NCBIfam" id="TIGR01741">
    <property type="entry name" value="staph_tand_hypo"/>
    <property type="match status" value="1"/>
</dbReference>